<dbReference type="GO" id="GO:0030145">
    <property type="term" value="F:manganese ion binding"/>
    <property type="evidence" value="ECO:0007669"/>
    <property type="project" value="UniProtKB-UniRule"/>
</dbReference>
<dbReference type="EMBL" id="AP011529">
    <property type="protein sequence ID" value="BAI81118.1"/>
    <property type="molecule type" value="Genomic_DNA"/>
</dbReference>
<dbReference type="Pfam" id="PF00682">
    <property type="entry name" value="HMGL-like"/>
    <property type="match status" value="1"/>
</dbReference>
<dbReference type="PROSITE" id="PS00816">
    <property type="entry name" value="AIPM_HOMOCIT_SYNTH_2"/>
    <property type="match status" value="1"/>
</dbReference>
<keyword evidence="8 11" id="KW-0479">Metal-binding</keyword>
<comment type="cofactor">
    <cofactor evidence="11">
        <name>Mn(2+)</name>
        <dbReference type="ChEBI" id="CHEBI:29035"/>
    </cofactor>
</comment>
<comment type="pathway">
    <text evidence="1 11">Amino-acid biosynthesis; L-leucine biosynthesis; L-leucine from 3-methyl-2-oxobutanoate: step 1/4.</text>
</comment>
<dbReference type="SMART" id="SM00917">
    <property type="entry name" value="LeuA_dimer"/>
    <property type="match status" value="1"/>
</dbReference>
<dbReference type="KEGG" id="ddf:DEFDS_1662"/>
<dbReference type="GO" id="GO:0003852">
    <property type="term" value="F:2-isopropylmalate synthase activity"/>
    <property type="evidence" value="ECO:0007669"/>
    <property type="project" value="UniProtKB-UniRule"/>
</dbReference>
<dbReference type="FunFam" id="3.20.20.70:FF:000010">
    <property type="entry name" value="2-isopropylmalate synthase"/>
    <property type="match status" value="1"/>
</dbReference>
<dbReference type="Proteomes" id="UP000001520">
    <property type="component" value="Chromosome"/>
</dbReference>
<dbReference type="InterPro" id="IPR013709">
    <property type="entry name" value="2-isopropylmalate_synth_dimer"/>
</dbReference>
<dbReference type="InterPro" id="IPR005671">
    <property type="entry name" value="LeuA_bact_synth"/>
</dbReference>
<dbReference type="HAMAP" id="MF_01025">
    <property type="entry name" value="LeuA_type1"/>
    <property type="match status" value="1"/>
</dbReference>
<evidence type="ECO:0000256" key="2">
    <source>
        <dbReference type="ARBA" id="ARBA00009396"/>
    </source>
</evidence>
<dbReference type="InterPro" id="IPR050073">
    <property type="entry name" value="2-IPM_HCS-like"/>
</dbReference>
<reference evidence="13 14" key="1">
    <citation type="journal article" date="2010" name="DNA Res.">
        <title>Bacterial lifestyle in a deep-sea hydrothermal vent chimney revealed by the genome sequence of the thermophilic bacterium Deferribacter desulfuricans SSM1.</title>
        <authorList>
            <person name="Takaki Y."/>
            <person name="Shimamura S."/>
            <person name="Nakagawa S."/>
            <person name="Fukuhara Y."/>
            <person name="Horikawa H."/>
            <person name="Ankai A."/>
            <person name="Harada T."/>
            <person name="Hosoyama A."/>
            <person name="Oguchi A."/>
            <person name="Fukui S."/>
            <person name="Fujita N."/>
            <person name="Takami H."/>
            <person name="Takai K."/>
        </authorList>
    </citation>
    <scope>NUCLEOTIDE SEQUENCE [LARGE SCALE GENOMIC DNA]</scope>
    <source>
        <strain evidence="14">DSM 14783 / JCM 11476 / NBRC 101012 / SSM1</strain>
    </source>
</reference>
<dbReference type="GO" id="GO:0005737">
    <property type="term" value="C:cytoplasm"/>
    <property type="evidence" value="ECO:0007669"/>
    <property type="project" value="UniProtKB-UniRule"/>
</dbReference>
<comment type="function">
    <text evidence="11">Catalyzes the condensation of the acetyl group of acetyl-CoA with 3-methyl-2-oxobutanoate (2-ketoisovalerate) to form 3-carboxy-3-hydroxy-4-methylpentanoate (2-isopropylmalate).</text>
</comment>
<evidence type="ECO:0000313" key="14">
    <source>
        <dbReference type="Proteomes" id="UP000001520"/>
    </source>
</evidence>
<dbReference type="NCBIfam" id="TIGR00973">
    <property type="entry name" value="leuA_bact"/>
    <property type="match status" value="1"/>
</dbReference>
<feature type="region of interest" description="Regulatory domain" evidence="11">
    <location>
        <begin position="392"/>
        <end position="516"/>
    </location>
</feature>
<keyword evidence="11" id="KW-0963">Cytoplasm</keyword>
<keyword evidence="5 11" id="KW-0432">Leucine biosynthesis</keyword>
<name>D3P8S8_DEFDS</name>
<evidence type="ECO:0000256" key="1">
    <source>
        <dbReference type="ARBA" id="ARBA00004689"/>
    </source>
</evidence>
<dbReference type="AlphaFoldDB" id="D3P8S8"/>
<dbReference type="Gene3D" id="1.10.238.260">
    <property type="match status" value="1"/>
</dbReference>
<keyword evidence="7 11" id="KW-0808">Transferase</keyword>
<evidence type="ECO:0000259" key="12">
    <source>
        <dbReference type="PROSITE" id="PS50991"/>
    </source>
</evidence>
<evidence type="ECO:0000256" key="6">
    <source>
        <dbReference type="ARBA" id="ARBA00022605"/>
    </source>
</evidence>
<dbReference type="STRING" id="639282.DEFDS_1662"/>
<dbReference type="HOGENOM" id="CLU_022158_0_1_0"/>
<dbReference type="SUPFAM" id="SSF51569">
    <property type="entry name" value="Aldolase"/>
    <property type="match status" value="1"/>
</dbReference>
<organism evidence="13 14">
    <name type="scientific">Deferribacter desulfuricans (strain DSM 14783 / JCM 11476 / NBRC 101012 / SSM1)</name>
    <dbReference type="NCBI Taxonomy" id="639282"/>
    <lineage>
        <taxon>Bacteria</taxon>
        <taxon>Pseudomonadati</taxon>
        <taxon>Deferribacterota</taxon>
        <taxon>Deferribacteres</taxon>
        <taxon>Deferribacterales</taxon>
        <taxon>Deferribacteraceae</taxon>
        <taxon>Deferribacter</taxon>
    </lineage>
</organism>
<evidence type="ECO:0000313" key="13">
    <source>
        <dbReference type="EMBL" id="BAI81118.1"/>
    </source>
</evidence>
<evidence type="ECO:0000256" key="5">
    <source>
        <dbReference type="ARBA" id="ARBA00022430"/>
    </source>
</evidence>
<dbReference type="SUPFAM" id="SSF110921">
    <property type="entry name" value="2-isopropylmalate synthase LeuA, allosteric (dimerisation) domain"/>
    <property type="match status" value="1"/>
</dbReference>
<evidence type="ECO:0000256" key="7">
    <source>
        <dbReference type="ARBA" id="ARBA00022679"/>
    </source>
</evidence>
<dbReference type="NCBIfam" id="NF002088">
    <property type="entry name" value="PRK00915.1-5"/>
    <property type="match status" value="1"/>
</dbReference>
<dbReference type="InterPro" id="IPR054691">
    <property type="entry name" value="LeuA/HCS_post-cat"/>
</dbReference>
<dbReference type="FunFam" id="3.30.160.270:FF:000003">
    <property type="entry name" value="2-isopropylmalate synthase"/>
    <property type="match status" value="1"/>
</dbReference>
<comment type="catalytic activity">
    <reaction evidence="11">
        <text>3-methyl-2-oxobutanoate + acetyl-CoA + H2O = (2S)-2-isopropylmalate + CoA + H(+)</text>
        <dbReference type="Rhea" id="RHEA:21524"/>
        <dbReference type="ChEBI" id="CHEBI:1178"/>
        <dbReference type="ChEBI" id="CHEBI:11851"/>
        <dbReference type="ChEBI" id="CHEBI:15377"/>
        <dbReference type="ChEBI" id="CHEBI:15378"/>
        <dbReference type="ChEBI" id="CHEBI:57287"/>
        <dbReference type="ChEBI" id="CHEBI:57288"/>
        <dbReference type="EC" id="2.3.3.13"/>
    </reaction>
</comment>
<dbReference type="EC" id="2.3.3.13" evidence="3 11"/>
<evidence type="ECO:0000256" key="4">
    <source>
        <dbReference type="ARBA" id="ARBA00018198"/>
    </source>
</evidence>
<feature type="domain" description="Pyruvate carboxyltransferase" evidence="12">
    <location>
        <begin position="5"/>
        <end position="268"/>
    </location>
</feature>
<dbReference type="InterPro" id="IPR036230">
    <property type="entry name" value="LeuA_allosteric_dom_sf"/>
</dbReference>
<keyword evidence="10 11" id="KW-0100">Branched-chain amino acid biosynthesis</keyword>
<keyword evidence="14" id="KW-1185">Reference proteome</keyword>
<dbReference type="PROSITE" id="PS00815">
    <property type="entry name" value="AIPM_HOMOCIT_SYNTH_1"/>
    <property type="match status" value="1"/>
</dbReference>
<dbReference type="UniPathway" id="UPA00048">
    <property type="reaction ID" value="UER00070"/>
</dbReference>
<dbReference type="NCBIfam" id="NF002085">
    <property type="entry name" value="PRK00915.1-2"/>
    <property type="match status" value="1"/>
</dbReference>
<feature type="binding site" evidence="11">
    <location>
        <position position="202"/>
    </location>
    <ligand>
        <name>Mn(2+)</name>
        <dbReference type="ChEBI" id="CHEBI:29035"/>
    </ligand>
</feature>
<comment type="similarity">
    <text evidence="2 11">Belongs to the alpha-IPM synthase/homocitrate synthase family. LeuA type 1 subfamily.</text>
</comment>
<feature type="binding site" evidence="11">
    <location>
        <position position="14"/>
    </location>
    <ligand>
        <name>Mn(2+)</name>
        <dbReference type="ChEBI" id="CHEBI:29035"/>
    </ligand>
</feature>
<feature type="binding site" evidence="11">
    <location>
        <position position="238"/>
    </location>
    <ligand>
        <name>Mn(2+)</name>
        <dbReference type="ChEBI" id="CHEBI:29035"/>
    </ligand>
</feature>
<evidence type="ECO:0000256" key="11">
    <source>
        <dbReference type="HAMAP-Rule" id="MF_01025"/>
    </source>
</evidence>
<keyword evidence="9 11" id="KW-0464">Manganese</keyword>
<dbReference type="Pfam" id="PF08502">
    <property type="entry name" value="LeuA_dimer"/>
    <property type="match status" value="1"/>
</dbReference>
<dbReference type="GO" id="GO:0003985">
    <property type="term" value="F:acetyl-CoA C-acetyltransferase activity"/>
    <property type="evidence" value="ECO:0007669"/>
    <property type="project" value="UniProtKB-UniRule"/>
</dbReference>
<dbReference type="eggNOG" id="COG0119">
    <property type="taxonomic scope" value="Bacteria"/>
</dbReference>
<dbReference type="Gene3D" id="3.30.160.270">
    <property type="match status" value="1"/>
</dbReference>
<dbReference type="InterPro" id="IPR000891">
    <property type="entry name" value="PYR_CT"/>
</dbReference>
<evidence type="ECO:0000256" key="10">
    <source>
        <dbReference type="ARBA" id="ARBA00023304"/>
    </source>
</evidence>
<dbReference type="OrthoDB" id="9804858at2"/>
<evidence type="ECO:0000256" key="9">
    <source>
        <dbReference type="ARBA" id="ARBA00023211"/>
    </source>
</evidence>
<dbReference type="FunFam" id="1.10.238.260:FF:000001">
    <property type="entry name" value="2-isopropylmalate synthase"/>
    <property type="match status" value="1"/>
</dbReference>
<dbReference type="PANTHER" id="PTHR10277:SF9">
    <property type="entry name" value="2-ISOPROPYLMALATE SYNTHASE 1, CHLOROPLASTIC-RELATED"/>
    <property type="match status" value="1"/>
</dbReference>
<dbReference type="NCBIfam" id="NF002087">
    <property type="entry name" value="PRK00915.1-4"/>
    <property type="match status" value="1"/>
</dbReference>
<feature type="binding site" evidence="11">
    <location>
        <position position="204"/>
    </location>
    <ligand>
        <name>Mn(2+)</name>
        <dbReference type="ChEBI" id="CHEBI:29035"/>
    </ligand>
</feature>
<dbReference type="InterPro" id="IPR002034">
    <property type="entry name" value="AIPM/Hcit_synth_CS"/>
</dbReference>
<proteinExistence type="inferred from homology"/>
<dbReference type="RefSeq" id="WP_013008364.1">
    <property type="nucleotide sequence ID" value="NC_013939.1"/>
</dbReference>
<dbReference type="NCBIfam" id="NF002086">
    <property type="entry name" value="PRK00915.1-3"/>
    <property type="match status" value="1"/>
</dbReference>
<accession>D3P8S8</accession>
<sequence>MSEKLIIFDTTLRDGEQAPGFSMNVEEKVKMALQLERLGVDVIEAGFPISSPGDFEAVRKVAEAVKNPAVAGLCRANRKDIEVGWDALQYAKRPRIHTFIATSNIHMKYKLKKEPEEVIEIARDAVKFAKNLCDDVEFSAEDATRTDLDFLCKIVEVVIDAGATTVNIPDTVGYTVPMEFEKIISTLLNKVPNIDKAIISVHCHNDLGLAVANSIAAVNAGARQVECTINGIGERAGNASLEEVVMALNVRKDVFDFVKTEINTKEIYRTSRLLTSITGVEVQPNKAIVGKNAFAHEAGIHQDGVLKERTTYEIMTPESVGIPSNKLVLGKHSGRHALMQRLKDLGYDLSREELEIIYAKFKELADKKKEVYDEDLEAIVENQMSRVKEYYSLENITIVSGNNAIPTATVELVKEDGNVIVDASIGDGPVDAAFKAIERIAGVQGRLKKYNIKSVTAGKDAQGEVTVGVEFEKSGYEITGKGYSTDIVVASARAYLHALNRYLSRKNSKREIKDTV</sequence>
<dbReference type="PANTHER" id="PTHR10277">
    <property type="entry name" value="HOMOCITRATE SYNTHASE-RELATED"/>
    <property type="match status" value="1"/>
</dbReference>
<evidence type="ECO:0000256" key="3">
    <source>
        <dbReference type="ARBA" id="ARBA00012973"/>
    </source>
</evidence>
<keyword evidence="6 11" id="KW-0028">Amino-acid biosynthesis</keyword>
<dbReference type="Gene3D" id="3.20.20.70">
    <property type="entry name" value="Aldolase class I"/>
    <property type="match status" value="1"/>
</dbReference>
<evidence type="ECO:0000256" key="8">
    <source>
        <dbReference type="ARBA" id="ARBA00022723"/>
    </source>
</evidence>
<dbReference type="InterPro" id="IPR013785">
    <property type="entry name" value="Aldolase_TIM"/>
</dbReference>
<keyword evidence="13" id="KW-0012">Acyltransferase</keyword>
<dbReference type="Pfam" id="PF22617">
    <property type="entry name" value="HCS_D2"/>
    <property type="match status" value="1"/>
</dbReference>
<gene>
    <name evidence="11 13" type="primary">leuA</name>
    <name evidence="13" type="ordered locus">DEFDS_1662</name>
</gene>
<dbReference type="CDD" id="cd07940">
    <property type="entry name" value="DRE_TIM_IPMS"/>
    <property type="match status" value="1"/>
</dbReference>
<protein>
    <recommendedName>
        <fullName evidence="4 11">2-isopropylmalate synthase</fullName>
        <ecNumber evidence="3 11">2.3.3.13</ecNumber>
    </recommendedName>
    <alternativeName>
        <fullName evidence="11">Alpha-IPM synthase</fullName>
    </alternativeName>
    <alternativeName>
        <fullName evidence="11">Alpha-isopropylmalate synthase</fullName>
    </alternativeName>
</protein>
<comment type="subunit">
    <text evidence="11">Homodimer.</text>
</comment>
<dbReference type="PROSITE" id="PS50991">
    <property type="entry name" value="PYR_CT"/>
    <property type="match status" value="1"/>
</dbReference>
<dbReference type="GO" id="GO:0009098">
    <property type="term" value="P:L-leucine biosynthetic process"/>
    <property type="evidence" value="ECO:0007669"/>
    <property type="project" value="UniProtKB-UniRule"/>
</dbReference>